<dbReference type="Proteomes" id="UP001407347">
    <property type="component" value="Unassembled WGS sequence"/>
</dbReference>
<organism evidence="1 2">
    <name type="scientific">Methylobacterium ajmalii</name>
    <dbReference type="NCBI Taxonomy" id="2738439"/>
    <lineage>
        <taxon>Bacteria</taxon>
        <taxon>Pseudomonadati</taxon>
        <taxon>Pseudomonadota</taxon>
        <taxon>Alphaproteobacteria</taxon>
        <taxon>Hyphomicrobiales</taxon>
        <taxon>Methylobacteriaceae</taxon>
        <taxon>Methylobacterium</taxon>
    </lineage>
</organism>
<dbReference type="RefSeq" id="WP_346013810.1">
    <property type="nucleotide sequence ID" value="NZ_JAQYXP010000006.1"/>
</dbReference>
<accession>A0ABV0A5D5</accession>
<name>A0ABV0A5D5_9HYPH</name>
<comment type="caution">
    <text evidence="1">The sequence shown here is derived from an EMBL/GenBank/DDBJ whole genome shotgun (WGS) entry which is preliminary data.</text>
</comment>
<evidence type="ECO:0000313" key="2">
    <source>
        <dbReference type="Proteomes" id="UP001407347"/>
    </source>
</evidence>
<evidence type="ECO:0000313" key="1">
    <source>
        <dbReference type="EMBL" id="MEN3238686.1"/>
    </source>
</evidence>
<protein>
    <submittedName>
        <fullName evidence="1">Uncharacterized protein</fullName>
    </submittedName>
</protein>
<dbReference type="EMBL" id="JAQYXP010000006">
    <property type="protein sequence ID" value="MEN3238686.1"/>
    <property type="molecule type" value="Genomic_DNA"/>
</dbReference>
<sequence>MSLQMTTMLASQGGRYYHIAEHEGRRLTLSKASLGEFVFEVLSRGGEIMQLWPFAPKWKRSPVYPVVAMTPKMRDEFVEATGFLLVDPPKLSVDLRGNHR</sequence>
<keyword evidence="2" id="KW-1185">Reference proteome</keyword>
<proteinExistence type="predicted"/>
<reference evidence="1 2" key="1">
    <citation type="journal article" date="2023" name="PLoS ONE">
        <title>Complete genome assembly of Hawai'i environmental nontuberculous mycobacteria reveals unexpected co-isolation with methylobacteria.</title>
        <authorList>
            <person name="Hendrix J."/>
            <person name="Epperson L.E."/>
            <person name="Tong E.I."/>
            <person name="Chan Y.L."/>
            <person name="Hasan N.A."/>
            <person name="Dawrs S.N."/>
            <person name="Norton G.J."/>
            <person name="Virdi R."/>
            <person name="Crooks J.L."/>
            <person name="Chan E.D."/>
            <person name="Honda J.R."/>
            <person name="Strong M."/>
        </authorList>
    </citation>
    <scope>NUCLEOTIDE SEQUENCE [LARGE SCALE GENOMIC DNA]</scope>
    <source>
        <strain evidence="1 2">NJH_HI04-1</strain>
    </source>
</reference>
<gene>
    <name evidence="1" type="ORF">PUR29_35190</name>
</gene>